<keyword evidence="3 6" id="KW-0812">Transmembrane</keyword>
<dbReference type="PANTHER" id="PTHR30287:SF2">
    <property type="entry name" value="BLL1001 PROTEIN"/>
    <property type="match status" value="1"/>
</dbReference>
<evidence type="ECO:0000256" key="4">
    <source>
        <dbReference type="ARBA" id="ARBA00022989"/>
    </source>
</evidence>
<evidence type="ECO:0000256" key="3">
    <source>
        <dbReference type="ARBA" id="ARBA00022692"/>
    </source>
</evidence>
<feature type="transmembrane region" description="Helical" evidence="6">
    <location>
        <begin position="730"/>
        <end position="763"/>
    </location>
</feature>
<dbReference type="OrthoDB" id="343744at2"/>
<evidence type="ECO:0000256" key="2">
    <source>
        <dbReference type="ARBA" id="ARBA00022475"/>
    </source>
</evidence>
<feature type="transmembrane region" description="Helical" evidence="6">
    <location>
        <begin position="458"/>
        <end position="478"/>
    </location>
</feature>
<dbReference type="InterPro" id="IPR003838">
    <property type="entry name" value="ABC3_permease_C"/>
</dbReference>
<dbReference type="RefSeq" id="WP_038413443.1">
    <property type="nucleotide sequence ID" value="NZ_CP009455.1"/>
</dbReference>
<feature type="transmembrane region" description="Helical" evidence="6">
    <location>
        <begin position="285"/>
        <end position="311"/>
    </location>
</feature>
<evidence type="ECO:0000259" key="7">
    <source>
        <dbReference type="Pfam" id="PF02687"/>
    </source>
</evidence>
<dbReference type="Pfam" id="PF12704">
    <property type="entry name" value="MacB_PCD"/>
    <property type="match status" value="1"/>
</dbReference>
<proteinExistence type="predicted"/>
<dbReference type="Proteomes" id="UP000029493">
    <property type="component" value="Chromosome"/>
</dbReference>
<keyword evidence="10" id="KW-1185">Reference proteome</keyword>
<feature type="domain" description="ABC3 transporter permease C-terminal" evidence="7">
    <location>
        <begin position="692"/>
        <end position="808"/>
    </location>
</feature>
<keyword evidence="2" id="KW-1003">Cell membrane</keyword>
<feature type="transmembrane region" description="Helical" evidence="6">
    <location>
        <begin position="389"/>
        <end position="407"/>
    </location>
</feature>
<reference evidence="9 10" key="1">
    <citation type="submission" date="2014-09" db="EMBL/GenBank/DDBJ databases">
        <authorList>
            <person name="Chan K.-G."/>
        </authorList>
    </citation>
    <scope>NUCLEOTIDE SEQUENCE [LARGE SCALE GENOMIC DNA]</scope>
    <source>
        <strain evidence="9 10">ND07</strain>
    </source>
</reference>
<protein>
    <submittedName>
        <fullName evidence="9">ABC transporter permease</fullName>
    </submittedName>
</protein>
<name>A0A089WW27_9PSED</name>
<keyword evidence="4 6" id="KW-1133">Transmembrane helix</keyword>
<feature type="transmembrane region" description="Helical" evidence="6">
    <location>
        <begin position="783"/>
        <end position="802"/>
    </location>
</feature>
<comment type="subcellular location">
    <subcellularLocation>
        <location evidence="1">Cell membrane</location>
        <topology evidence="1">Multi-pass membrane protein</topology>
    </subcellularLocation>
</comment>
<evidence type="ECO:0000313" key="9">
    <source>
        <dbReference type="EMBL" id="AIR90807.1"/>
    </source>
</evidence>
<dbReference type="InterPro" id="IPR025857">
    <property type="entry name" value="MacB_PCD"/>
</dbReference>
<dbReference type="GO" id="GO:0005886">
    <property type="term" value="C:plasma membrane"/>
    <property type="evidence" value="ECO:0007669"/>
    <property type="project" value="UniProtKB-SubCell"/>
</dbReference>
<evidence type="ECO:0000256" key="1">
    <source>
        <dbReference type="ARBA" id="ARBA00004651"/>
    </source>
</evidence>
<gene>
    <name evidence="9" type="ORF">LK03_16700</name>
</gene>
<feature type="transmembrane region" description="Helical" evidence="6">
    <location>
        <begin position="413"/>
        <end position="438"/>
    </location>
</feature>
<evidence type="ECO:0000259" key="8">
    <source>
        <dbReference type="Pfam" id="PF12704"/>
    </source>
</evidence>
<dbReference type="PANTHER" id="PTHR30287">
    <property type="entry name" value="MEMBRANE COMPONENT OF PREDICTED ABC SUPERFAMILY METABOLITE UPTAKE TRANSPORTER"/>
    <property type="match status" value="1"/>
</dbReference>
<feature type="transmembrane region" description="Helical" evidence="6">
    <location>
        <begin position="20"/>
        <end position="39"/>
    </location>
</feature>
<dbReference type="AlphaFoldDB" id="A0A089WW27"/>
<dbReference type="Pfam" id="PF02687">
    <property type="entry name" value="FtsX"/>
    <property type="match status" value="2"/>
</dbReference>
<evidence type="ECO:0000313" key="10">
    <source>
        <dbReference type="Proteomes" id="UP000029493"/>
    </source>
</evidence>
<dbReference type="EMBL" id="CP009455">
    <property type="protein sequence ID" value="AIR90807.1"/>
    <property type="molecule type" value="Genomic_DNA"/>
</dbReference>
<sequence length="820" mass="87188">MTGLVVALQALLSHWRRHRVQGVSIFLGLCLATTLWTGVQALNSQARNDYARASAVLAAPSQVQLLPRTGQHLSQALYLELRSLGWAVSPVLEGRLVMAGEGAPSLRLIGIEPLTLPHDLRLAGSSAERLDIQAFIGPPGQAWIGPDTLRRLGLAPGQTAYSAQGLALPSLQVQAELAPGVVLVDIGQAQRLLQAPGQVSRLLLDGPAPGLPDELAHWLSVAPASDEGDLQRLTESFHLNLSALGLLAFVVGLFIAHAAIGLALEQRRGLIRTLRACGVSLRTVLLALSLELGGFAVLGGLLGVAGGYLLAAALLPDFAASVGGLYGAQVAGHLSLPASWWATGVLVSVVGALLAGVSAVLRAARLPLLALAQAQAWRSAQGPWLRRQALAALGLGLLALGCGYWGASLPAAFTLLASLLLAAALALPVLLDHMLAGLGRWARRPLAQWFVADSRQQLPALSLALMALLLALAASVGVGSMTEGFRNTFNGWLEQRLSADLYLTLGDSDQAASIDQWLDQQAAVTLHLPTWRSEIHVQGWPAQVQGVLDAPWYRQHWPLLSHTADAWTALGEGRGVMLSEQLARRLHVGLGQRLSLPLHPTVSLNVVGLYADYGNPKGHILLNADWLRSHWPQASLSGIALTVAPGQLSAVQAQLRERFALDDSRMVEQASLKAWSSEVFSRTFAATTALNGLTLGIAGVALLLGLLTLAQSRLGQLAPLWALGVSRPRLVLLALAQTLLLATLTVLLALPLGVLLAWCLVAMVNVQAFGWRLPLQVFPLQLLQLAGLGLLTSLLASAWPLWRLTRQRPVDLLRQFSDER</sequence>
<organism evidence="9 10">
    <name type="scientific">Pseudomonas cremoricolorata</name>
    <dbReference type="NCBI Taxonomy" id="157783"/>
    <lineage>
        <taxon>Bacteria</taxon>
        <taxon>Pseudomonadati</taxon>
        <taxon>Pseudomonadota</taxon>
        <taxon>Gammaproteobacteria</taxon>
        <taxon>Pseudomonadales</taxon>
        <taxon>Pseudomonadaceae</taxon>
        <taxon>Pseudomonas</taxon>
    </lineage>
</organism>
<evidence type="ECO:0000256" key="5">
    <source>
        <dbReference type="ARBA" id="ARBA00023136"/>
    </source>
</evidence>
<feature type="transmembrane region" description="Helical" evidence="6">
    <location>
        <begin position="241"/>
        <end position="264"/>
    </location>
</feature>
<feature type="transmembrane region" description="Helical" evidence="6">
    <location>
        <begin position="689"/>
        <end position="709"/>
    </location>
</feature>
<evidence type="ECO:0000256" key="6">
    <source>
        <dbReference type="SAM" id="Phobius"/>
    </source>
</evidence>
<feature type="domain" description="MacB-like periplasmic core" evidence="8">
    <location>
        <begin position="463"/>
        <end position="657"/>
    </location>
</feature>
<dbReference type="eggNOG" id="COG0577">
    <property type="taxonomic scope" value="Bacteria"/>
</dbReference>
<feature type="transmembrane region" description="Helical" evidence="6">
    <location>
        <begin position="340"/>
        <end position="361"/>
    </location>
</feature>
<feature type="domain" description="ABC3 transporter permease C-terminal" evidence="7">
    <location>
        <begin position="244"/>
        <end position="367"/>
    </location>
</feature>
<accession>A0A089WW27</accession>
<dbReference type="STRING" id="157783.LK03_16700"/>
<dbReference type="KEGG" id="psw:LK03_16700"/>
<dbReference type="InterPro" id="IPR038766">
    <property type="entry name" value="Membrane_comp_ABC_pdt"/>
</dbReference>
<keyword evidence="5 6" id="KW-0472">Membrane</keyword>